<evidence type="ECO:0000313" key="3">
    <source>
        <dbReference type="Proteomes" id="UP000008281"/>
    </source>
</evidence>
<protein>
    <recommendedName>
        <fullName evidence="1">F-box domain-containing protein</fullName>
    </recommendedName>
</protein>
<dbReference type="OrthoDB" id="10034054at2759"/>
<proteinExistence type="predicted"/>
<organism evidence="3">
    <name type="scientific">Caenorhabditis remanei</name>
    <name type="common">Caenorhabditis vulgaris</name>
    <dbReference type="NCBI Taxonomy" id="31234"/>
    <lineage>
        <taxon>Eukaryota</taxon>
        <taxon>Metazoa</taxon>
        <taxon>Ecdysozoa</taxon>
        <taxon>Nematoda</taxon>
        <taxon>Chromadorea</taxon>
        <taxon>Rhabditida</taxon>
        <taxon>Rhabditina</taxon>
        <taxon>Rhabditomorpha</taxon>
        <taxon>Rhabditoidea</taxon>
        <taxon>Rhabditidae</taxon>
        <taxon>Peloderinae</taxon>
        <taxon>Caenorhabditis</taxon>
    </lineage>
</organism>
<dbReference type="SMART" id="SM00256">
    <property type="entry name" value="FBOX"/>
    <property type="match status" value="1"/>
</dbReference>
<evidence type="ECO:0000259" key="1">
    <source>
        <dbReference type="PROSITE" id="PS50181"/>
    </source>
</evidence>
<dbReference type="GeneID" id="9811272"/>
<dbReference type="Proteomes" id="UP000008281">
    <property type="component" value="Unassembled WGS sequence"/>
</dbReference>
<name>E3LQN1_CAERE</name>
<feature type="domain" description="F-box" evidence="1">
    <location>
        <begin position="71"/>
        <end position="124"/>
    </location>
</feature>
<dbReference type="CTD" id="9811272"/>
<dbReference type="InterPro" id="IPR041426">
    <property type="entry name" value="Mos1_HTH"/>
</dbReference>
<dbReference type="CDD" id="cd22150">
    <property type="entry name" value="F-box_CeFBXA-like"/>
    <property type="match status" value="1"/>
</dbReference>
<keyword evidence="3" id="KW-1185">Reference proteome</keyword>
<sequence>MADVLCNNPFSLRSCILYEFIEGNEPFETYQKLIKKLGDEFMTYPEFEFWYMRFAQGKYDLDYDRSLDPKTRLFTDLPVEIFDKVGDSLNLNDRFALRNVSKDMQEIVDSWAPRVTDMELWDNWNITESTIPSQEVECDEDSNENWMSLFKNPKLRLETLMLNCWTRNKLRFLERNCFNHKIHVKKFKMRTFCSIRSIFLNMLDRETLEEVSLPITRQCIEKLDEFLSSDHLKDIKMLNITTDLCPSELPLMNFFQNLPRLTIEFVGKGVEGRWDDFKDRFIKKLADFIKYFLNSTQLQFCHLTGRFSLDMESIMIELQSREIMVPGFPNVRRYPILGSNEFYEIEFNGGGYGGYGILHDFEIQIKRKQ</sequence>
<dbReference type="RefSeq" id="XP_003113709.2">
    <property type="nucleotide sequence ID" value="XM_003113661.2"/>
</dbReference>
<gene>
    <name evidence="2" type="ORF">CRE_26187</name>
</gene>
<evidence type="ECO:0000313" key="2">
    <source>
        <dbReference type="EMBL" id="EFP07621.1"/>
    </source>
</evidence>
<accession>E3LQN1</accession>
<reference evidence="2" key="1">
    <citation type="submission" date="2007-07" db="EMBL/GenBank/DDBJ databases">
        <title>PCAP assembly of the Caenorhabditis remanei genome.</title>
        <authorList>
            <consortium name="The Caenorhabditis remanei Sequencing Consortium"/>
            <person name="Wilson R.K."/>
        </authorList>
    </citation>
    <scope>NUCLEOTIDE SEQUENCE [LARGE SCALE GENOMIC DNA]</scope>
    <source>
        <strain evidence="2">PB4641</strain>
    </source>
</reference>
<dbReference type="KEGG" id="crq:GCK72_006403"/>
<dbReference type="Pfam" id="PF17906">
    <property type="entry name" value="HTH_48"/>
    <property type="match status" value="1"/>
</dbReference>
<dbReference type="AlphaFoldDB" id="E3LQN1"/>
<dbReference type="HOGENOM" id="CLU_030831_3_3_1"/>
<dbReference type="EMBL" id="DS268413">
    <property type="protein sequence ID" value="EFP07621.1"/>
    <property type="molecule type" value="Genomic_DNA"/>
</dbReference>
<dbReference type="PROSITE" id="PS50181">
    <property type="entry name" value="FBOX"/>
    <property type="match status" value="1"/>
</dbReference>
<dbReference type="InParanoid" id="E3LQN1"/>
<dbReference type="OMA" id="NEPFETY"/>
<dbReference type="InterPro" id="IPR001810">
    <property type="entry name" value="F-box_dom"/>
</dbReference>